<keyword evidence="4" id="KW-0862">Zinc</keyword>
<evidence type="ECO:0000259" key="7">
    <source>
        <dbReference type="PROSITE" id="PS50249"/>
    </source>
</evidence>
<dbReference type="eggNOG" id="COG2003">
    <property type="taxonomic scope" value="Bacteria"/>
</dbReference>
<evidence type="ECO:0000256" key="6">
    <source>
        <dbReference type="RuleBase" id="RU003797"/>
    </source>
</evidence>
<dbReference type="InterPro" id="IPR001405">
    <property type="entry name" value="UPF0758"/>
</dbReference>
<evidence type="ECO:0000256" key="5">
    <source>
        <dbReference type="ARBA" id="ARBA00023049"/>
    </source>
</evidence>
<feature type="domain" description="MPN" evidence="7">
    <location>
        <begin position="107"/>
        <end position="229"/>
    </location>
</feature>
<dbReference type="EMBL" id="AWGB01000006">
    <property type="protein sequence ID" value="ESQ93812.1"/>
    <property type="molecule type" value="Genomic_DNA"/>
</dbReference>
<dbReference type="PATRIC" id="fig|1121022.4.peg.745"/>
<dbReference type="InterPro" id="IPR037518">
    <property type="entry name" value="MPN"/>
</dbReference>
<gene>
    <name evidence="8" type="ORF">ABENE_03775</name>
</gene>
<evidence type="ECO:0000256" key="3">
    <source>
        <dbReference type="ARBA" id="ARBA00022801"/>
    </source>
</evidence>
<proteinExistence type="inferred from homology"/>
<dbReference type="PANTHER" id="PTHR30471:SF3">
    <property type="entry name" value="UPF0758 PROTEIN YEES-RELATED"/>
    <property type="match status" value="1"/>
</dbReference>
<evidence type="ECO:0000313" key="9">
    <source>
        <dbReference type="Proteomes" id="UP000017837"/>
    </source>
</evidence>
<reference evidence="8 9" key="1">
    <citation type="journal article" date="2014" name="Nature">
        <title>Sequential evolution of bacterial morphology by co-option of a developmental regulator.</title>
        <authorList>
            <person name="Jiang C."/>
            <person name="Brown P.J."/>
            <person name="Ducret A."/>
            <person name="Brun Y.V."/>
        </authorList>
    </citation>
    <scope>NUCLEOTIDE SEQUENCE [LARGE SCALE GENOMIC DNA]</scope>
    <source>
        <strain evidence="8 9">DSM 16100</strain>
    </source>
</reference>
<keyword evidence="3" id="KW-0378">Hydrolase</keyword>
<dbReference type="NCBIfam" id="TIGR00608">
    <property type="entry name" value="radc"/>
    <property type="match status" value="1"/>
</dbReference>
<accession>V4PIN2</accession>
<dbReference type="GO" id="GO:0006508">
    <property type="term" value="P:proteolysis"/>
    <property type="evidence" value="ECO:0007669"/>
    <property type="project" value="UniProtKB-KW"/>
</dbReference>
<name>V4PIN2_9CAUL</name>
<dbReference type="Gene3D" id="3.40.140.10">
    <property type="entry name" value="Cytidine Deaminase, domain 2"/>
    <property type="match status" value="1"/>
</dbReference>
<dbReference type="PROSITE" id="PS50249">
    <property type="entry name" value="MPN"/>
    <property type="match status" value="1"/>
</dbReference>
<keyword evidence="1" id="KW-0645">Protease</keyword>
<evidence type="ECO:0000256" key="1">
    <source>
        <dbReference type="ARBA" id="ARBA00022670"/>
    </source>
</evidence>
<keyword evidence="5" id="KW-0482">Metalloprotease</keyword>
<dbReference type="AlphaFoldDB" id="V4PIN2"/>
<comment type="caution">
    <text evidence="8">The sequence shown here is derived from an EMBL/GenBank/DDBJ whole genome shotgun (WGS) entry which is preliminary data.</text>
</comment>
<sequence length="229" mass="24913">MAVIAIVCVTAPGLGGVSALPDYELLELFLFRSIPQRDVRPLAKAVLARFGSLPATLSAPLEDMLQVSAVDNKGKALKVTGDIALDLALMFEATRRMVAEPLKRSTVISSWSALISYLKVPLAHERREQFRILFLDKKNQPIADEIMGHGTVDHAPAYRREIMRRALELSSSPVILVHPPPSGDPMPSQGDIDMTKQIVAAGKPLKITVHDHLIVGREGVASLKQIGAF</sequence>
<dbReference type="STRING" id="1121022.GCA_000376105_00062"/>
<organism evidence="8 9">
    <name type="scientific">Asticcacaulis benevestitus DSM 16100 = ATCC BAA-896</name>
    <dbReference type="NCBI Taxonomy" id="1121022"/>
    <lineage>
        <taxon>Bacteria</taxon>
        <taxon>Pseudomonadati</taxon>
        <taxon>Pseudomonadota</taxon>
        <taxon>Alphaproteobacteria</taxon>
        <taxon>Caulobacterales</taxon>
        <taxon>Caulobacteraceae</taxon>
        <taxon>Asticcacaulis</taxon>
    </lineage>
</organism>
<dbReference type="GO" id="GO:0046872">
    <property type="term" value="F:metal ion binding"/>
    <property type="evidence" value="ECO:0007669"/>
    <property type="project" value="UniProtKB-KW"/>
</dbReference>
<dbReference type="InterPro" id="IPR025657">
    <property type="entry name" value="RadC_JAB"/>
</dbReference>
<keyword evidence="9" id="KW-1185">Reference proteome</keyword>
<dbReference type="GO" id="GO:0008237">
    <property type="term" value="F:metallopeptidase activity"/>
    <property type="evidence" value="ECO:0007669"/>
    <property type="project" value="UniProtKB-KW"/>
</dbReference>
<dbReference type="RefSeq" id="WP_023447266.1">
    <property type="nucleotide sequence ID" value="NZ_AQWM01000001.1"/>
</dbReference>
<dbReference type="Pfam" id="PF04002">
    <property type="entry name" value="RadC"/>
    <property type="match status" value="1"/>
</dbReference>
<protein>
    <recommendedName>
        <fullName evidence="7">MPN domain-containing protein</fullName>
    </recommendedName>
</protein>
<keyword evidence="2" id="KW-0479">Metal-binding</keyword>
<evidence type="ECO:0000256" key="2">
    <source>
        <dbReference type="ARBA" id="ARBA00022723"/>
    </source>
</evidence>
<comment type="similarity">
    <text evidence="6">Belongs to the UPF0758 family.</text>
</comment>
<dbReference type="PANTHER" id="PTHR30471">
    <property type="entry name" value="DNA REPAIR PROTEIN RADC"/>
    <property type="match status" value="1"/>
</dbReference>
<evidence type="ECO:0000256" key="4">
    <source>
        <dbReference type="ARBA" id="ARBA00022833"/>
    </source>
</evidence>
<dbReference type="Proteomes" id="UP000017837">
    <property type="component" value="Unassembled WGS sequence"/>
</dbReference>
<dbReference type="CDD" id="cd08071">
    <property type="entry name" value="MPN_DUF2466"/>
    <property type="match status" value="1"/>
</dbReference>
<evidence type="ECO:0000313" key="8">
    <source>
        <dbReference type="EMBL" id="ESQ93812.1"/>
    </source>
</evidence>